<keyword evidence="4" id="KW-1185">Reference proteome</keyword>
<dbReference type="InterPro" id="IPR035919">
    <property type="entry name" value="EAL_sf"/>
</dbReference>
<dbReference type="EMBL" id="NJAJ01000001">
    <property type="protein sequence ID" value="PHM67754.1"/>
    <property type="molecule type" value="Genomic_DNA"/>
</dbReference>
<dbReference type="Proteomes" id="UP000222366">
    <property type="component" value="Unassembled WGS sequence"/>
</dbReference>
<dbReference type="SUPFAM" id="SSF141868">
    <property type="entry name" value="EAL domain-like"/>
    <property type="match status" value="1"/>
</dbReference>
<feature type="transmembrane region" description="Helical" evidence="1">
    <location>
        <begin position="12"/>
        <end position="34"/>
    </location>
</feature>
<evidence type="ECO:0000259" key="2">
    <source>
        <dbReference type="PROSITE" id="PS50883"/>
    </source>
</evidence>
<organism evidence="3 4">
    <name type="scientific">Xenorhabdus stockiae</name>
    <dbReference type="NCBI Taxonomy" id="351614"/>
    <lineage>
        <taxon>Bacteria</taxon>
        <taxon>Pseudomonadati</taxon>
        <taxon>Pseudomonadota</taxon>
        <taxon>Gammaproteobacteria</taxon>
        <taxon>Enterobacterales</taxon>
        <taxon>Morganellaceae</taxon>
        <taxon>Xenorhabdus</taxon>
    </lineage>
</organism>
<dbReference type="GO" id="GO:0071111">
    <property type="term" value="F:cyclic-guanylate-specific phosphodiesterase activity"/>
    <property type="evidence" value="ECO:0007669"/>
    <property type="project" value="InterPro"/>
</dbReference>
<dbReference type="PROSITE" id="PS50883">
    <property type="entry name" value="EAL"/>
    <property type="match status" value="1"/>
</dbReference>
<dbReference type="InterPro" id="IPR050706">
    <property type="entry name" value="Cyclic-di-GMP_PDE-like"/>
</dbReference>
<feature type="domain" description="EAL" evidence="2">
    <location>
        <begin position="72"/>
        <end position="324"/>
    </location>
</feature>
<feature type="transmembrane region" description="Helical" evidence="1">
    <location>
        <begin position="49"/>
        <end position="66"/>
    </location>
</feature>
<evidence type="ECO:0000256" key="1">
    <source>
        <dbReference type="SAM" id="Phobius"/>
    </source>
</evidence>
<dbReference type="AlphaFoldDB" id="A0A2D0KWD8"/>
<proteinExistence type="predicted"/>
<sequence>MGLNFKSYRTLYRAFVVLFIAITLSAGNLLWKVFSDYRNNIRPDIELEWVLLTLTILILLYAIVLYKHTKTVIIPDYQFKKAIKNKQFIPYVQPIICSKNNALIGCEILVRWQHPKQGLIEPKNFISQIEKSDLIIPLTHNLITQVRDFFASLAYQLPPNFHFNFNINAKHYKDSGLVEDCRDFLQAFPEDAIHLILEITERELLELDAHTLELFNKLDKLGVLIALDDFGTGHSNHAYLQKLNINVVKIGHNFISKMNNDMFSKHIVENIIDLALRLNLEIVAEGVEDQKQANQLKNYSVNYLQGYYFDRPISPEEFVNKWLK</sequence>
<evidence type="ECO:0000313" key="4">
    <source>
        <dbReference type="Proteomes" id="UP000222366"/>
    </source>
</evidence>
<dbReference type="PANTHER" id="PTHR33121:SF80">
    <property type="entry name" value="CYCLIC DI-GMP PHOSPHODIESTERASE PDEL"/>
    <property type="match status" value="1"/>
</dbReference>
<reference evidence="3 4" key="1">
    <citation type="journal article" date="2017" name="Nat. Microbiol.">
        <title>Natural product diversity associated with the nematode symbionts Photorhabdus and Xenorhabdus.</title>
        <authorList>
            <person name="Tobias N.J."/>
            <person name="Wolff H."/>
            <person name="Djahanschiri B."/>
            <person name="Grundmann F."/>
            <person name="Kronenwerth M."/>
            <person name="Shi Y.M."/>
            <person name="Simonyi S."/>
            <person name="Grun P."/>
            <person name="Shapiro-Ilan D."/>
            <person name="Pidot S.J."/>
            <person name="Stinear T.P."/>
            <person name="Ebersberger I."/>
            <person name="Bode H.B."/>
        </authorList>
    </citation>
    <scope>NUCLEOTIDE SEQUENCE [LARGE SCALE GENOMIC DNA]</scope>
    <source>
        <strain evidence="3 4">DSM 17904</strain>
    </source>
</reference>
<dbReference type="Gene3D" id="3.20.20.450">
    <property type="entry name" value="EAL domain"/>
    <property type="match status" value="1"/>
</dbReference>
<gene>
    <name evidence="3" type="ORF">Xsto_00043</name>
</gene>
<dbReference type="CDD" id="cd01948">
    <property type="entry name" value="EAL"/>
    <property type="match status" value="1"/>
</dbReference>
<dbReference type="SMART" id="SM00052">
    <property type="entry name" value="EAL"/>
    <property type="match status" value="1"/>
</dbReference>
<name>A0A2D0KWD8_9GAMM</name>
<dbReference type="InterPro" id="IPR001633">
    <property type="entry name" value="EAL_dom"/>
</dbReference>
<accession>A0A2D0KWD8</accession>
<dbReference type="Pfam" id="PF00563">
    <property type="entry name" value="EAL"/>
    <property type="match status" value="1"/>
</dbReference>
<keyword evidence="1" id="KW-0812">Transmembrane</keyword>
<evidence type="ECO:0000313" key="3">
    <source>
        <dbReference type="EMBL" id="PHM67754.1"/>
    </source>
</evidence>
<comment type="caution">
    <text evidence="3">The sequence shown here is derived from an EMBL/GenBank/DDBJ whole genome shotgun (WGS) entry which is preliminary data.</text>
</comment>
<keyword evidence="1" id="KW-1133">Transmembrane helix</keyword>
<keyword evidence="1" id="KW-0472">Membrane</keyword>
<dbReference type="PANTHER" id="PTHR33121">
    <property type="entry name" value="CYCLIC DI-GMP PHOSPHODIESTERASE PDEF"/>
    <property type="match status" value="1"/>
</dbReference>
<protein>
    <submittedName>
        <fullName evidence="3">Cyclic di-GMP phosphodiesterase</fullName>
    </submittedName>
</protein>